<comment type="similarity">
    <text evidence="1 6">Belongs to the acylphosphatase family.</text>
</comment>
<feature type="active site" evidence="5">
    <location>
        <position position="45"/>
    </location>
</feature>
<evidence type="ECO:0000259" key="7">
    <source>
        <dbReference type="PROSITE" id="PS51160"/>
    </source>
</evidence>
<dbReference type="PROSITE" id="PS00151">
    <property type="entry name" value="ACYLPHOSPHATASE_2"/>
    <property type="match status" value="1"/>
</dbReference>
<reference evidence="8" key="2">
    <citation type="journal article" date="2022" name="Microbiol. Resour. Announc.">
        <title>Metagenome Sequencing to Explore Phylogenomics of Terrestrial Cyanobacteria.</title>
        <authorList>
            <person name="Ward R.D."/>
            <person name="Stajich J.E."/>
            <person name="Johansen J.R."/>
            <person name="Huntemann M."/>
            <person name="Clum A."/>
            <person name="Foster B."/>
            <person name="Foster B."/>
            <person name="Roux S."/>
            <person name="Palaniappan K."/>
            <person name="Varghese N."/>
            <person name="Mukherjee S."/>
            <person name="Reddy T.B.K."/>
            <person name="Daum C."/>
            <person name="Copeland A."/>
            <person name="Chen I.A."/>
            <person name="Ivanova N.N."/>
            <person name="Kyrpides N.C."/>
            <person name="Shapiro N."/>
            <person name="Eloe-Fadrosh E.A."/>
            <person name="Pietrasiak N."/>
        </authorList>
    </citation>
    <scope>NUCLEOTIDE SEQUENCE</scope>
    <source>
        <strain evidence="8">CPER-KK1</strain>
    </source>
</reference>
<evidence type="ECO:0000313" key="8">
    <source>
        <dbReference type="EMBL" id="MBW4545853.1"/>
    </source>
</evidence>
<feature type="active site" evidence="5">
    <location>
        <position position="27"/>
    </location>
</feature>
<dbReference type="NCBIfam" id="NF011016">
    <property type="entry name" value="PRK14444.1"/>
    <property type="match status" value="1"/>
</dbReference>
<dbReference type="SUPFAM" id="SSF54975">
    <property type="entry name" value="Acylphosphatase/BLUF domain-like"/>
    <property type="match status" value="1"/>
</dbReference>
<dbReference type="PANTHER" id="PTHR47268">
    <property type="entry name" value="ACYLPHOSPHATASE"/>
    <property type="match status" value="1"/>
</dbReference>
<protein>
    <recommendedName>
        <fullName evidence="3 5">acylphosphatase</fullName>
        <ecNumber evidence="2 5">3.6.1.7</ecNumber>
    </recommendedName>
</protein>
<dbReference type="NCBIfam" id="NF011014">
    <property type="entry name" value="PRK14442.1"/>
    <property type="match status" value="1"/>
</dbReference>
<dbReference type="InterPro" id="IPR020456">
    <property type="entry name" value="Acylphosphatase"/>
</dbReference>
<dbReference type="GO" id="GO:0003998">
    <property type="term" value="F:acylphosphatase activity"/>
    <property type="evidence" value="ECO:0007669"/>
    <property type="project" value="UniProtKB-EC"/>
</dbReference>
<evidence type="ECO:0000256" key="6">
    <source>
        <dbReference type="RuleBase" id="RU004168"/>
    </source>
</evidence>
<gene>
    <name evidence="8" type="ORF">KME25_15610</name>
</gene>
<dbReference type="PROSITE" id="PS51160">
    <property type="entry name" value="ACYLPHOSPHATASE_3"/>
    <property type="match status" value="1"/>
</dbReference>
<evidence type="ECO:0000256" key="4">
    <source>
        <dbReference type="ARBA" id="ARBA00047645"/>
    </source>
</evidence>
<dbReference type="InterPro" id="IPR017968">
    <property type="entry name" value="Acylphosphatase_CS"/>
</dbReference>
<dbReference type="InterPro" id="IPR036046">
    <property type="entry name" value="Acylphosphatase-like_dom_sf"/>
</dbReference>
<dbReference type="EC" id="3.6.1.7" evidence="2 5"/>
<comment type="catalytic activity">
    <reaction evidence="4 5">
        <text>an acyl phosphate + H2O = a carboxylate + phosphate + H(+)</text>
        <dbReference type="Rhea" id="RHEA:14965"/>
        <dbReference type="ChEBI" id="CHEBI:15377"/>
        <dbReference type="ChEBI" id="CHEBI:15378"/>
        <dbReference type="ChEBI" id="CHEBI:29067"/>
        <dbReference type="ChEBI" id="CHEBI:43474"/>
        <dbReference type="ChEBI" id="CHEBI:59918"/>
        <dbReference type="EC" id="3.6.1.7"/>
    </reaction>
</comment>
<keyword evidence="5" id="KW-0378">Hydrolase</keyword>
<dbReference type="InterPro" id="IPR001792">
    <property type="entry name" value="Acylphosphatase-like_dom"/>
</dbReference>
<sequence>MPNPSQQQEQIRAHVFITGRVQGVGYRFSTRDEANRLGINGWVRNLSDGRVEALFEGSKAAVEEMISWCHQGPRGAVVKDVAVEYEEPEGLQGFETRR</sequence>
<reference evidence="8" key="1">
    <citation type="submission" date="2021-05" db="EMBL/GenBank/DDBJ databases">
        <authorList>
            <person name="Pietrasiak N."/>
            <person name="Ward R."/>
            <person name="Stajich J.E."/>
            <person name="Kurbessoian T."/>
        </authorList>
    </citation>
    <scope>NUCLEOTIDE SEQUENCE</scope>
    <source>
        <strain evidence="8">CPER-KK1</strain>
    </source>
</reference>
<organism evidence="8 9">
    <name type="scientific">Symplocastrum torsivum CPER-KK1</name>
    <dbReference type="NCBI Taxonomy" id="450513"/>
    <lineage>
        <taxon>Bacteria</taxon>
        <taxon>Bacillati</taxon>
        <taxon>Cyanobacteriota</taxon>
        <taxon>Cyanophyceae</taxon>
        <taxon>Oscillatoriophycideae</taxon>
        <taxon>Oscillatoriales</taxon>
        <taxon>Microcoleaceae</taxon>
        <taxon>Symplocastrum</taxon>
    </lineage>
</organism>
<feature type="domain" description="Acylphosphatase-like" evidence="7">
    <location>
        <begin position="12"/>
        <end position="98"/>
    </location>
</feature>
<dbReference type="EMBL" id="JAHHIF010000018">
    <property type="protein sequence ID" value="MBW4545853.1"/>
    <property type="molecule type" value="Genomic_DNA"/>
</dbReference>
<evidence type="ECO:0000256" key="1">
    <source>
        <dbReference type="ARBA" id="ARBA00005614"/>
    </source>
</evidence>
<dbReference type="AlphaFoldDB" id="A0A951PM44"/>
<proteinExistence type="inferred from homology"/>
<evidence type="ECO:0000256" key="3">
    <source>
        <dbReference type="ARBA" id="ARBA00015991"/>
    </source>
</evidence>
<dbReference type="Proteomes" id="UP000753908">
    <property type="component" value="Unassembled WGS sequence"/>
</dbReference>
<name>A0A951PM44_9CYAN</name>
<comment type="caution">
    <text evidence="8">The sequence shown here is derived from an EMBL/GenBank/DDBJ whole genome shotgun (WGS) entry which is preliminary data.</text>
</comment>
<dbReference type="PRINTS" id="PR00112">
    <property type="entry name" value="ACYLPHPHTASE"/>
</dbReference>
<accession>A0A951PM44</accession>
<evidence type="ECO:0000256" key="5">
    <source>
        <dbReference type="PROSITE-ProRule" id="PRU00520"/>
    </source>
</evidence>
<dbReference type="PANTHER" id="PTHR47268:SF4">
    <property type="entry name" value="ACYLPHOSPHATASE"/>
    <property type="match status" value="1"/>
</dbReference>
<dbReference type="Gene3D" id="3.30.70.100">
    <property type="match status" value="1"/>
</dbReference>
<evidence type="ECO:0000313" key="9">
    <source>
        <dbReference type="Proteomes" id="UP000753908"/>
    </source>
</evidence>
<evidence type="ECO:0000256" key="2">
    <source>
        <dbReference type="ARBA" id="ARBA00012150"/>
    </source>
</evidence>
<dbReference type="Pfam" id="PF00708">
    <property type="entry name" value="Acylphosphatase"/>
    <property type="match status" value="1"/>
</dbReference>